<accession>A0A3E1Y2U6</accession>
<dbReference type="Pfam" id="PF14106">
    <property type="entry name" value="DUF4279"/>
    <property type="match status" value="1"/>
</dbReference>
<evidence type="ECO:0000313" key="2">
    <source>
        <dbReference type="Proteomes" id="UP000260644"/>
    </source>
</evidence>
<keyword evidence="2" id="KW-1185">Reference proteome</keyword>
<gene>
    <name evidence="1" type="ORF">DVR12_25680</name>
</gene>
<dbReference type="OrthoDB" id="1439134at2"/>
<dbReference type="AlphaFoldDB" id="A0A3E1Y2U6"/>
<dbReference type="InterPro" id="IPR025459">
    <property type="entry name" value="DUF4279"/>
</dbReference>
<protein>
    <submittedName>
        <fullName evidence="1">DUF4279 domain-containing protein</fullName>
    </submittedName>
</protein>
<dbReference type="RefSeq" id="WP_116978673.1">
    <property type="nucleotide sequence ID" value="NZ_QPMM01000017.1"/>
</dbReference>
<proteinExistence type="predicted"/>
<comment type="caution">
    <text evidence="1">The sequence shown here is derived from an EMBL/GenBank/DDBJ whole genome shotgun (WGS) entry which is preliminary data.</text>
</comment>
<dbReference type="Proteomes" id="UP000260644">
    <property type="component" value="Unassembled WGS sequence"/>
</dbReference>
<reference evidence="1 2" key="1">
    <citation type="submission" date="2018-07" db="EMBL/GenBank/DDBJ databases">
        <title>Chitinophaga K2CV101002-2 sp. nov., isolated from a monsoon evergreen broad-leaved forest soil.</title>
        <authorList>
            <person name="Lv Y."/>
        </authorList>
    </citation>
    <scope>NUCLEOTIDE SEQUENCE [LARGE SCALE GENOMIC DNA]</scope>
    <source>
        <strain evidence="1 2">GDMCC 1.1288</strain>
    </source>
</reference>
<name>A0A3E1Y2U6_9BACT</name>
<organism evidence="1 2">
    <name type="scientific">Chitinophaga silvatica</name>
    <dbReference type="NCBI Taxonomy" id="2282649"/>
    <lineage>
        <taxon>Bacteria</taxon>
        <taxon>Pseudomonadati</taxon>
        <taxon>Bacteroidota</taxon>
        <taxon>Chitinophagia</taxon>
        <taxon>Chitinophagales</taxon>
        <taxon>Chitinophagaceae</taxon>
        <taxon>Chitinophaga</taxon>
    </lineage>
</organism>
<dbReference type="EMBL" id="QPMM01000017">
    <property type="protein sequence ID" value="RFS18995.1"/>
    <property type="molecule type" value="Genomic_DNA"/>
</dbReference>
<sequence>MKNEIVLRFGIWRFNDITHDEISRILGVTPSFVLIRGEPRNPKIPMPAKENGWLLEATSDTTTSFEEQMNILLKFFEEKKDVLKPLCEKYYSEISCAVFTYFGNEESTPWLHLDTRYNNLVKELNIEFDVDLYCMPNDPS</sequence>
<evidence type="ECO:0000313" key="1">
    <source>
        <dbReference type="EMBL" id="RFS18995.1"/>
    </source>
</evidence>